<dbReference type="OrthoDB" id="3648377at2759"/>
<dbReference type="Proteomes" id="UP000660729">
    <property type="component" value="Unassembled WGS sequence"/>
</dbReference>
<organism evidence="2 3">
    <name type="scientific">Pseudocercospora fuligena</name>
    <dbReference type="NCBI Taxonomy" id="685502"/>
    <lineage>
        <taxon>Eukaryota</taxon>
        <taxon>Fungi</taxon>
        <taxon>Dikarya</taxon>
        <taxon>Ascomycota</taxon>
        <taxon>Pezizomycotina</taxon>
        <taxon>Dothideomycetes</taxon>
        <taxon>Dothideomycetidae</taxon>
        <taxon>Mycosphaerellales</taxon>
        <taxon>Mycosphaerellaceae</taxon>
        <taxon>Pseudocercospora</taxon>
    </lineage>
</organism>
<keyword evidence="3" id="KW-1185">Reference proteome</keyword>
<feature type="compositionally biased region" description="Acidic residues" evidence="1">
    <location>
        <begin position="250"/>
        <end position="268"/>
    </location>
</feature>
<dbReference type="AlphaFoldDB" id="A0A8H6RLY7"/>
<feature type="region of interest" description="Disordered" evidence="1">
    <location>
        <begin position="250"/>
        <end position="337"/>
    </location>
</feature>
<name>A0A8H6RLY7_9PEZI</name>
<sequence length="494" mass="56148">MRHLDGVRVALKSNGQDLTEYSNKYCRKTSYLDRSIGSRSINLPAGSQFEVLLELGREFQLHGARGVSVVIAFHPDYHAQQDTEYAQVFWIPLKPATFGSKYTFKHTIVWHEGTGKAKQVPFKMPAPAKRPQNATDKWLKEPVYQANHGCVSVHVQRGQVDLLKAARERTEDFKSSRTNVEPRQNVLHSLTVPAHIVRLHWFFSKRGKHGEPYVFEFRNLRPNEVDYSTAGELNFKDELVDLDFAEEDTLAEEDAGCEESESEEEEVEIIGHRRTQTTDDGSPVKRMRKHSTRTKARKQVNYRVISSSDDESSDEEPEDDGNAGEENKSLNDTTKPLSRVGEFFRRFTVPRTRAGQAFKQAISAHPQLNTYKSRQINRGSGGEVLPLNTLSRLPIPPSSAIKRKLSDCDDDDQDDEEFLPRVKTEQLGVAQSVPSTSNQESPDPSRSIPSGSFEKERGNMSSKRARIERDLELLKIRKQELELLNELDELEKEG</sequence>
<feature type="region of interest" description="Disordered" evidence="1">
    <location>
        <begin position="369"/>
        <end position="469"/>
    </location>
</feature>
<protein>
    <submittedName>
        <fullName evidence="2">Uncharacterized protein</fullName>
    </submittedName>
</protein>
<feature type="compositionally biased region" description="Acidic residues" evidence="1">
    <location>
        <begin position="408"/>
        <end position="417"/>
    </location>
</feature>
<evidence type="ECO:0000313" key="2">
    <source>
        <dbReference type="EMBL" id="KAF7194280.1"/>
    </source>
</evidence>
<feature type="compositionally biased region" description="Acidic residues" evidence="1">
    <location>
        <begin position="308"/>
        <end position="323"/>
    </location>
</feature>
<feature type="compositionally biased region" description="Polar residues" evidence="1">
    <location>
        <begin position="369"/>
        <end position="378"/>
    </location>
</feature>
<evidence type="ECO:0000313" key="3">
    <source>
        <dbReference type="Proteomes" id="UP000660729"/>
    </source>
</evidence>
<reference evidence="2" key="1">
    <citation type="submission" date="2020-04" db="EMBL/GenBank/DDBJ databases">
        <title>Draft genome resource of the tomato pathogen Pseudocercospora fuligena.</title>
        <authorList>
            <person name="Zaccaron A."/>
        </authorList>
    </citation>
    <scope>NUCLEOTIDE SEQUENCE</scope>
    <source>
        <strain evidence="2">PF001</strain>
    </source>
</reference>
<evidence type="ECO:0000256" key="1">
    <source>
        <dbReference type="SAM" id="MobiDB-lite"/>
    </source>
</evidence>
<feature type="compositionally biased region" description="Polar residues" evidence="1">
    <location>
        <begin position="432"/>
        <end position="450"/>
    </location>
</feature>
<comment type="caution">
    <text evidence="2">The sequence shown here is derived from an EMBL/GenBank/DDBJ whole genome shotgun (WGS) entry which is preliminary data.</text>
</comment>
<proteinExistence type="predicted"/>
<accession>A0A8H6RLY7</accession>
<gene>
    <name evidence="2" type="ORF">HII31_04313</name>
</gene>
<feature type="compositionally biased region" description="Basic residues" evidence="1">
    <location>
        <begin position="285"/>
        <end position="300"/>
    </location>
</feature>
<dbReference type="EMBL" id="JABCIY010000062">
    <property type="protein sequence ID" value="KAF7194280.1"/>
    <property type="molecule type" value="Genomic_DNA"/>
</dbReference>